<evidence type="ECO:0000313" key="4">
    <source>
        <dbReference type="Proteomes" id="UP001500603"/>
    </source>
</evidence>
<evidence type="ECO:0000259" key="2">
    <source>
        <dbReference type="PROSITE" id="PS50937"/>
    </source>
</evidence>
<evidence type="ECO:0000313" key="3">
    <source>
        <dbReference type="EMBL" id="GAA5049952.1"/>
    </source>
</evidence>
<dbReference type="InterPro" id="IPR047057">
    <property type="entry name" value="MerR_fam"/>
</dbReference>
<dbReference type="PROSITE" id="PS50937">
    <property type="entry name" value="HTH_MERR_2"/>
    <property type="match status" value="1"/>
</dbReference>
<dbReference type="PANTHER" id="PTHR30204">
    <property type="entry name" value="REDOX-CYCLING DRUG-SENSING TRANSCRIPTIONAL ACTIVATOR SOXR"/>
    <property type="match status" value="1"/>
</dbReference>
<dbReference type="EMBL" id="BAABJM010000002">
    <property type="protein sequence ID" value="GAA5049952.1"/>
    <property type="molecule type" value="Genomic_DNA"/>
</dbReference>
<protein>
    <submittedName>
        <fullName evidence="3">MerR family transcriptional regulator</fullName>
    </submittedName>
</protein>
<feature type="domain" description="HTH merR-type" evidence="2">
    <location>
        <begin position="1"/>
        <end position="68"/>
    </location>
</feature>
<dbReference type="CDD" id="cd01282">
    <property type="entry name" value="HTH_MerR-like_sg3"/>
    <property type="match status" value="1"/>
</dbReference>
<dbReference type="SUPFAM" id="SSF46955">
    <property type="entry name" value="Putative DNA-binding domain"/>
    <property type="match status" value="1"/>
</dbReference>
<accession>A0ABP9K5U2</accession>
<evidence type="ECO:0000256" key="1">
    <source>
        <dbReference type="ARBA" id="ARBA00023125"/>
    </source>
</evidence>
<dbReference type="Gene3D" id="1.10.1660.10">
    <property type="match status" value="1"/>
</dbReference>
<reference evidence="4" key="1">
    <citation type="journal article" date="2019" name="Int. J. Syst. Evol. Microbiol.">
        <title>The Global Catalogue of Microorganisms (GCM) 10K type strain sequencing project: providing services to taxonomists for standard genome sequencing and annotation.</title>
        <authorList>
            <consortium name="The Broad Institute Genomics Platform"/>
            <consortium name="The Broad Institute Genome Sequencing Center for Infectious Disease"/>
            <person name="Wu L."/>
            <person name="Ma J."/>
        </authorList>
    </citation>
    <scope>NUCLEOTIDE SEQUENCE [LARGE SCALE GENOMIC DNA]</scope>
    <source>
        <strain evidence="4">JCM 18298</strain>
    </source>
</reference>
<dbReference type="InterPro" id="IPR000551">
    <property type="entry name" value="MerR-type_HTH_dom"/>
</dbReference>
<proteinExistence type="predicted"/>
<dbReference type="RefSeq" id="WP_345494916.1">
    <property type="nucleotide sequence ID" value="NZ_BAABJM010000002.1"/>
</dbReference>
<dbReference type="PROSITE" id="PS00552">
    <property type="entry name" value="HTH_MERR_1"/>
    <property type="match status" value="1"/>
</dbReference>
<dbReference type="PRINTS" id="PR00040">
    <property type="entry name" value="HTHMERR"/>
</dbReference>
<dbReference type="SMART" id="SM00422">
    <property type="entry name" value="HTH_MERR"/>
    <property type="match status" value="1"/>
</dbReference>
<gene>
    <name evidence="3" type="ORF">GCM10023318_19550</name>
</gene>
<organism evidence="3 4">
    <name type="scientific">Nocardia callitridis</name>
    <dbReference type="NCBI Taxonomy" id="648753"/>
    <lineage>
        <taxon>Bacteria</taxon>
        <taxon>Bacillati</taxon>
        <taxon>Actinomycetota</taxon>
        <taxon>Actinomycetes</taxon>
        <taxon>Mycobacteriales</taxon>
        <taxon>Nocardiaceae</taxon>
        <taxon>Nocardia</taxon>
    </lineage>
</organism>
<dbReference type="PANTHER" id="PTHR30204:SF97">
    <property type="entry name" value="MERR FAMILY REGULATORY PROTEIN"/>
    <property type="match status" value="1"/>
</dbReference>
<keyword evidence="1" id="KW-0238">DNA-binding</keyword>
<keyword evidence="4" id="KW-1185">Reference proteome</keyword>
<dbReference type="Proteomes" id="UP001500603">
    <property type="component" value="Unassembled WGS sequence"/>
</dbReference>
<dbReference type="InterPro" id="IPR009061">
    <property type="entry name" value="DNA-bd_dom_put_sf"/>
</dbReference>
<dbReference type="Pfam" id="PF13411">
    <property type="entry name" value="MerR_1"/>
    <property type="match status" value="1"/>
</dbReference>
<sequence length="131" mass="14339">MRIGELADRTGVSVRALRYYEQQDLLTSERSAGGQRHYSGGAVERVRLVQELYAAGLTSKTIVALMPCVVEGAATPELLDRLAVERDRIDNHISAMLGVRDRLDTVIAGAATQLHTGRHCRGDADRHDRSG</sequence>
<comment type="caution">
    <text evidence="3">The sequence shown here is derived from an EMBL/GenBank/DDBJ whole genome shotgun (WGS) entry which is preliminary data.</text>
</comment>
<name>A0ABP9K5U2_9NOCA</name>